<dbReference type="SUPFAM" id="SSF51621">
    <property type="entry name" value="Phosphoenolpyruvate/pyruvate domain"/>
    <property type="match status" value="1"/>
</dbReference>
<reference evidence="1 2" key="1">
    <citation type="submission" date="2020-10" db="EMBL/GenBank/DDBJ databases">
        <title>Sequencing the genomes of 1000 actinobacteria strains.</title>
        <authorList>
            <person name="Klenk H.-P."/>
        </authorList>
    </citation>
    <scope>NUCLEOTIDE SEQUENCE [LARGE SCALE GENOMIC DNA]</scope>
    <source>
        <strain evidence="1 2">DSM 15666</strain>
    </source>
</reference>
<organism evidence="1 2">
    <name type="scientific">Nesterenkonia lutea</name>
    <dbReference type="NCBI Taxonomy" id="272919"/>
    <lineage>
        <taxon>Bacteria</taxon>
        <taxon>Bacillati</taxon>
        <taxon>Actinomycetota</taxon>
        <taxon>Actinomycetes</taxon>
        <taxon>Micrococcales</taxon>
        <taxon>Micrococcaceae</taxon>
        <taxon>Nesterenkonia</taxon>
    </lineage>
</organism>
<dbReference type="RefSeq" id="WP_192594525.1">
    <property type="nucleotide sequence ID" value="NZ_BAAALJ010000017.1"/>
</dbReference>
<accession>A0ABR9JBQ4</accession>
<dbReference type="Pfam" id="PF13714">
    <property type="entry name" value="PEP_mutase"/>
    <property type="match status" value="1"/>
</dbReference>
<dbReference type="PANTHER" id="PTHR42905">
    <property type="entry name" value="PHOSPHOENOLPYRUVATE CARBOXYLASE"/>
    <property type="match status" value="1"/>
</dbReference>
<dbReference type="PANTHER" id="PTHR42905:SF16">
    <property type="entry name" value="CARBOXYPHOSPHONOENOLPYRUVATE PHOSPHONOMUTASE-LIKE PROTEIN (AFU_ORTHOLOGUE AFUA_5G07230)"/>
    <property type="match status" value="1"/>
</dbReference>
<protein>
    <submittedName>
        <fullName evidence="1">2-methylisocitrate lyase-like PEP mutase family enzyme</fullName>
    </submittedName>
</protein>
<evidence type="ECO:0000313" key="2">
    <source>
        <dbReference type="Proteomes" id="UP000643525"/>
    </source>
</evidence>
<dbReference type="Proteomes" id="UP000643525">
    <property type="component" value="Unassembled WGS sequence"/>
</dbReference>
<dbReference type="InterPro" id="IPR040442">
    <property type="entry name" value="Pyrv_kinase-like_dom_sf"/>
</dbReference>
<dbReference type="EMBL" id="JADBED010000001">
    <property type="protein sequence ID" value="MBE1523367.1"/>
    <property type="molecule type" value="Genomic_DNA"/>
</dbReference>
<proteinExistence type="predicted"/>
<sequence>MTTSEELAQRLLDLHHRPNPVILPTVWDVWSAEACASLGFKALTIGSHPVADSLGEADGEAMNLEDVLGVVRRITAVLDIPVSVDLESGYDTPAGELVRRTLDAGAVGINIEDTVHSMDSMRSPQEHADYISQLRAAADAIGTHLVINGRTDAFTTDEQPETQLEDALTRMRLLEEAGADVLYPVKVPSLDYLERILREVKTPVNVTAHPVNGAVPDGLSLQEVSRLGVKRVSFGPLLQRSLTDAMGEILRPWTPAS</sequence>
<gene>
    <name evidence="1" type="ORF">H4W27_000485</name>
</gene>
<dbReference type="InterPro" id="IPR039556">
    <property type="entry name" value="ICL/PEPM"/>
</dbReference>
<keyword evidence="2" id="KW-1185">Reference proteome</keyword>
<evidence type="ECO:0000313" key="1">
    <source>
        <dbReference type="EMBL" id="MBE1523367.1"/>
    </source>
</evidence>
<comment type="caution">
    <text evidence="1">The sequence shown here is derived from an EMBL/GenBank/DDBJ whole genome shotgun (WGS) entry which is preliminary data.</text>
</comment>
<dbReference type="Gene3D" id="3.20.20.60">
    <property type="entry name" value="Phosphoenolpyruvate-binding domains"/>
    <property type="match status" value="1"/>
</dbReference>
<name>A0ABR9JBQ4_9MICC</name>
<dbReference type="InterPro" id="IPR015813">
    <property type="entry name" value="Pyrv/PenolPyrv_kinase-like_dom"/>
</dbReference>
<dbReference type="CDD" id="cd00377">
    <property type="entry name" value="ICL_PEPM"/>
    <property type="match status" value="1"/>
</dbReference>